<protein>
    <submittedName>
        <fullName evidence="2">Uncharacterized protein</fullName>
    </submittedName>
</protein>
<dbReference type="AlphaFoldDB" id="A0A0S3SGQ6"/>
<keyword evidence="3" id="KW-1185">Reference proteome</keyword>
<dbReference type="Proteomes" id="UP000291084">
    <property type="component" value="Chromosome 7"/>
</dbReference>
<evidence type="ECO:0000256" key="1">
    <source>
        <dbReference type="SAM" id="MobiDB-lite"/>
    </source>
</evidence>
<feature type="region of interest" description="Disordered" evidence="1">
    <location>
        <begin position="62"/>
        <end position="83"/>
    </location>
</feature>
<dbReference type="EMBL" id="AP015040">
    <property type="protein sequence ID" value="BAT91979.1"/>
    <property type="molecule type" value="Genomic_DNA"/>
</dbReference>
<feature type="compositionally biased region" description="Gly residues" evidence="1">
    <location>
        <begin position="74"/>
        <end position="83"/>
    </location>
</feature>
<accession>A0A0S3SGQ6</accession>
<gene>
    <name evidence="2" type="primary">Vigan.07G063100</name>
    <name evidence="2" type="ORF">VIGAN_07063100</name>
</gene>
<evidence type="ECO:0000313" key="3">
    <source>
        <dbReference type="Proteomes" id="UP000291084"/>
    </source>
</evidence>
<sequence length="83" mass="8461">MPTNSEADSGAFPSATSKAMALVNQLLTSAALPPCLLICPQPTRNHFEYSKTNGSFEQCRNPPPLGAGLSNGVVGRGGGGSIT</sequence>
<proteinExistence type="predicted"/>
<reference evidence="2 3" key="1">
    <citation type="journal article" date="2015" name="Sci. Rep.">
        <title>The power of single molecule real-time sequencing technology in the de novo assembly of a eukaryotic genome.</title>
        <authorList>
            <person name="Sakai H."/>
            <person name="Naito K."/>
            <person name="Ogiso-Tanaka E."/>
            <person name="Takahashi Y."/>
            <person name="Iseki K."/>
            <person name="Muto C."/>
            <person name="Satou K."/>
            <person name="Teruya K."/>
            <person name="Shiroma A."/>
            <person name="Shimoji M."/>
            <person name="Hirano T."/>
            <person name="Itoh T."/>
            <person name="Kaga A."/>
            <person name="Tomooka N."/>
        </authorList>
    </citation>
    <scope>NUCLEOTIDE SEQUENCE [LARGE SCALE GENOMIC DNA]</scope>
    <source>
        <strain evidence="3">cv. Shumari</strain>
    </source>
</reference>
<evidence type="ECO:0000313" key="2">
    <source>
        <dbReference type="EMBL" id="BAT91979.1"/>
    </source>
</evidence>
<name>A0A0S3SGQ6_PHAAN</name>
<organism evidence="2 3">
    <name type="scientific">Vigna angularis var. angularis</name>
    <dbReference type="NCBI Taxonomy" id="157739"/>
    <lineage>
        <taxon>Eukaryota</taxon>
        <taxon>Viridiplantae</taxon>
        <taxon>Streptophyta</taxon>
        <taxon>Embryophyta</taxon>
        <taxon>Tracheophyta</taxon>
        <taxon>Spermatophyta</taxon>
        <taxon>Magnoliopsida</taxon>
        <taxon>eudicotyledons</taxon>
        <taxon>Gunneridae</taxon>
        <taxon>Pentapetalae</taxon>
        <taxon>rosids</taxon>
        <taxon>fabids</taxon>
        <taxon>Fabales</taxon>
        <taxon>Fabaceae</taxon>
        <taxon>Papilionoideae</taxon>
        <taxon>50 kb inversion clade</taxon>
        <taxon>NPAAA clade</taxon>
        <taxon>indigoferoid/millettioid clade</taxon>
        <taxon>Phaseoleae</taxon>
        <taxon>Vigna</taxon>
    </lineage>
</organism>